<proteinExistence type="predicted"/>
<dbReference type="EC" id="5.3.1.29" evidence="1"/>
<accession>A0A143QHE7</accession>
<name>A0A143QHE7_RHOFA</name>
<dbReference type="PANTHER" id="PTHR10668">
    <property type="entry name" value="PHYTOENE DEHYDROGENASE"/>
    <property type="match status" value="1"/>
</dbReference>
<dbReference type="PATRIC" id="fig|1653479.3.peg.1278"/>
<dbReference type="PANTHER" id="PTHR10668:SF105">
    <property type="entry name" value="DEHYDROGENASE-RELATED"/>
    <property type="match status" value="1"/>
</dbReference>
<dbReference type="InterPro" id="IPR036188">
    <property type="entry name" value="FAD/NAD-bd_sf"/>
</dbReference>
<dbReference type="AlphaFoldDB" id="A0A143QHE7"/>
<reference evidence="1 2" key="1">
    <citation type="journal article" date="2016" name="Genome Announc.">
        <title>Complete Genome and Plasmid Sequences for Rhodococcus fascians D188 and Draft Sequences for Rhodococcus Isolates PBTS 1 and PBTS 2.</title>
        <authorList>
            <person name="Stamler R.A."/>
            <person name="Vereecke D."/>
            <person name="Zhang Y."/>
            <person name="Schilkey F."/>
            <person name="Devitt N."/>
            <person name="Randall J.J."/>
        </authorList>
    </citation>
    <scope>NUCLEOTIDE SEQUENCE [LARGE SCALE GENOMIC DNA]</scope>
    <source>
        <strain evidence="1 2">PBTS2</strain>
    </source>
</reference>
<organism evidence="1 2">
    <name type="scientific">Rhodococcoides fascians</name>
    <name type="common">Rhodococcus fascians</name>
    <dbReference type="NCBI Taxonomy" id="1828"/>
    <lineage>
        <taxon>Bacteria</taxon>
        <taxon>Bacillati</taxon>
        <taxon>Actinomycetota</taxon>
        <taxon>Actinomycetes</taxon>
        <taxon>Mycobacteriales</taxon>
        <taxon>Nocardiaceae</taxon>
        <taxon>Rhodococcoides</taxon>
    </lineage>
</organism>
<gene>
    <name evidence="1" type="ORF">A3Q41_01262</name>
</gene>
<evidence type="ECO:0000313" key="2">
    <source>
        <dbReference type="Proteomes" id="UP000076038"/>
    </source>
</evidence>
<dbReference type="Pfam" id="PF13450">
    <property type="entry name" value="NAD_binding_8"/>
    <property type="match status" value="1"/>
</dbReference>
<protein>
    <submittedName>
        <fullName evidence="1">Putative thiazole biosynthetic enzyme</fullName>
        <ecNumber evidence="1">5.3.1.29</ecNumber>
    </submittedName>
</protein>
<dbReference type="SUPFAM" id="SSF51905">
    <property type="entry name" value="FAD/NAD(P)-binding domain"/>
    <property type="match status" value="1"/>
</dbReference>
<keyword evidence="1" id="KW-0413">Isomerase</keyword>
<dbReference type="OrthoDB" id="833207at2"/>
<dbReference type="GO" id="GO:0043917">
    <property type="term" value="F:ribose 1,5-bisphosphate isomerase activity"/>
    <property type="evidence" value="ECO:0007669"/>
    <property type="project" value="UniProtKB-EC"/>
</dbReference>
<sequence length="472" mass="49385">MTRSATIVGSGPNGLAAALALARDGIHVTVLEAESEIGGGTRSHRPFTTVDLLVDHCAGFHPMAVGSPALAGLEQYGLTWRWPEIDCAHPLLDDPAALLHRSVQQTAAGLGADGKRWKALFGHPSLTYDRLSADLLGPVVHVPRHPLLLARFGAPTALPAALLSRMFSTPQARALFVGAAAHAMRPLTEVFSSAIGVGILTAGHHNGWPVAAGGTAAISRAMYSALIELGATVQTSTRVASRADLPSSDITIFDTTPAVVADVLGQELTTRTRRSYNRFRHGPAAFKVDLAVRGGVPWTDPRVAQAGTVHVGGSAEDTIAAEAAVAAGRMPDRPFVLVGQQFVADPQRTDGDVVPLYAYAHVPAGLDHDVTDVVIDRIEQFAPGLRSRIVETVTTSPQSFAEGNANFVGGDILCGTSSPTQLLLGPRPGRDPYRTGTPGFYLCSAATPPGPGAHGMAGLNAARRALDDLLKR</sequence>
<dbReference type="Gene3D" id="3.50.50.60">
    <property type="entry name" value="FAD/NAD(P)-binding domain"/>
    <property type="match status" value="1"/>
</dbReference>
<dbReference type="KEGG" id="rhs:A3Q41_01262"/>
<dbReference type="EMBL" id="CP015220">
    <property type="protein sequence ID" value="AMY22573.1"/>
    <property type="molecule type" value="Genomic_DNA"/>
</dbReference>
<reference evidence="2" key="2">
    <citation type="submission" date="2016-04" db="EMBL/GenBank/DDBJ databases">
        <title>Complete Genome and Plasmid Sequences for Rhodococcus fascians D188 and Draft Sequences for Rhodococcus spp. Isolates PBTS 1 and PBTS 2.</title>
        <authorList>
            <person name="Stamer R."/>
            <person name="Vereecke D."/>
            <person name="Zhang Y."/>
            <person name="Schilkey F."/>
            <person name="Devitt N."/>
            <person name="Randall J."/>
        </authorList>
    </citation>
    <scope>NUCLEOTIDE SEQUENCE [LARGE SCALE GENOMIC DNA]</scope>
    <source>
        <strain evidence="2">PBTS2</strain>
    </source>
</reference>
<evidence type="ECO:0000313" key="1">
    <source>
        <dbReference type="EMBL" id="AMY22573.1"/>
    </source>
</evidence>
<dbReference type="Proteomes" id="UP000076038">
    <property type="component" value="Chromosome"/>
</dbReference>
<keyword evidence="2" id="KW-1185">Reference proteome</keyword>
<dbReference type="RefSeq" id="WP_048319214.1">
    <property type="nucleotide sequence ID" value="NZ_CP015220.1"/>
</dbReference>
<dbReference type="PRINTS" id="PR00419">
    <property type="entry name" value="ADXRDTASE"/>
</dbReference>